<evidence type="ECO:0000313" key="7">
    <source>
        <dbReference type="Proteomes" id="UP000307217"/>
    </source>
</evidence>
<reference evidence="6 7" key="2">
    <citation type="submission" date="2019-06" db="EMBL/GenBank/DDBJ databases">
        <title>Co-occurence of chitin degradation, pigmentation and bioactivity in marine Pseudoalteromonas.</title>
        <authorList>
            <person name="Sonnenschein E.C."/>
            <person name="Bech P.K."/>
        </authorList>
    </citation>
    <scope>NUCLEOTIDE SEQUENCE [LARGE SCALE GENOMIC DNA]</scope>
    <source>
        <strain evidence="7">S3790</strain>
        <strain evidence="5 6">S3895</strain>
    </source>
</reference>
<reference evidence="4 7" key="1">
    <citation type="submission" date="2018-01" db="EMBL/GenBank/DDBJ databases">
        <authorList>
            <person name="Paulsen S."/>
            <person name="Gram L.K."/>
        </authorList>
    </citation>
    <scope>NUCLEOTIDE SEQUENCE [LARGE SCALE GENOMIC DNA]</scope>
    <source>
        <strain evidence="4 7">S3790</strain>
        <strain evidence="5">S3895</strain>
    </source>
</reference>
<proteinExistence type="inferred from homology"/>
<evidence type="ECO:0000313" key="4">
    <source>
        <dbReference type="EMBL" id="TMO67534.1"/>
    </source>
</evidence>
<dbReference type="Proteomes" id="UP000307164">
    <property type="component" value="Unassembled WGS sequence"/>
</dbReference>
<organism evidence="4 7">
    <name type="scientific">Pseudoalteromonas aurantia</name>
    <dbReference type="NCBI Taxonomy" id="43654"/>
    <lineage>
        <taxon>Bacteria</taxon>
        <taxon>Pseudomonadati</taxon>
        <taxon>Pseudomonadota</taxon>
        <taxon>Gammaproteobacteria</taxon>
        <taxon>Alteromonadales</taxon>
        <taxon>Pseudoalteromonadaceae</taxon>
        <taxon>Pseudoalteromonas</taxon>
    </lineage>
</organism>
<dbReference type="SUPFAM" id="SSF55961">
    <property type="entry name" value="Bet v1-like"/>
    <property type="match status" value="1"/>
</dbReference>
<feature type="domain" description="Coenzyme Q-binding protein COQ10 START" evidence="3">
    <location>
        <begin position="25"/>
        <end position="150"/>
    </location>
</feature>
<evidence type="ECO:0000313" key="5">
    <source>
        <dbReference type="EMBL" id="TMO73307.1"/>
    </source>
</evidence>
<evidence type="ECO:0000313" key="6">
    <source>
        <dbReference type="Proteomes" id="UP000307164"/>
    </source>
</evidence>
<name>A0A5S3V731_9GAMM</name>
<dbReference type="InterPro" id="IPR023393">
    <property type="entry name" value="START-like_dom_sf"/>
</dbReference>
<reference evidence="4" key="3">
    <citation type="submission" date="2019-09" db="EMBL/GenBank/DDBJ databases">
        <title>Co-occurence of chitin degradation, pigmentation and bioactivity in marine Pseudoalteromonas.</title>
        <authorList>
            <person name="Sonnenschein E.C."/>
            <person name="Bech P.K."/>
        </authorList>
    </citation>
    <scope>NUCLEOTIDE SEQUENCE</scope>
    <source>
        <strain evidence="4">S3790</strain>
    </source>
</reference>
<dbReference type="Proteomes" id="UP000307217">
    <property type="component" value="Unassembled WGS sequence"/>
</dbReference>
<comment type="similarity">
    <text evidence="1">Belongs to the ribosome association toxin RatA family.</text>
</comment>
<keyword evidence="6" id="KW-1185">Reference proteome</keyword>
<keyword evidence="2" id="KW-1277">Toxin-antitoxin system</keyword>
<sequence>MCCRLFVINCYGANIMRRVTIEKQLPVSAEQAYKTISDLKQFEKHCAAVISIDVNKISDTQSDSTWKVHFHDGEMCWREKDIFNDQELTIDFNQLEGDAEEFYGRWIVEALSSNRAKVCFEASFCMGIPTLADILEPIAETAITNNINNMLTELFIAETEGEPA</sequence>
<dbReference type="Gene3D" id="3.30.530.20">
    <property type="match status" value="1"/>
</dbReference>
<dbReference type="AlphaFoldDB" id="A0A5S3V731"/>
<dbReference type="EMBL" id="PNBW01000062">
    <property type="protein sequence ID" value="TMO73307.1"/>
    <property type="molecule type" value="Genomic_DNA"/>
</dbReference>
<dbReference type="EMBL" id="PNBX01000055">
    <property type="protein sequence ID" value="TMO67534.1"/>
    <property type="molecule type" value="Genomic_DNA"/>
</dbReference>
<dbReference type="InterPro" id="IPR005031">
    <property type="entry name" value="COQ10_START"/>
</dbReference>
<dbReference type="Pfam" id="PF03364">
    <property type="entry name" value="Polyketide_cyc"/>
    <property type="match status" value="1"/>
</dbReference>
<comment type="caution">
    <text evidence="4">The sequence shown here is derived from an EMBL/GenBank/DDBJ whole genome shotgun (WGS) entry which is preliminary data.</text>
</comment>
<evidence type="ECO:0000256" key="2">
    <source>
        <dbReference type="ARBA" id="ARBA00022649"/>
    </source>
</evidence>
<dbReference type="OrthoDB" id="9134299at2"/>
<evidence type="ECO:0000256" key="1">
    <source>
        <dbReference type="ARBA" id="ARBA00008918"/>
    </source>
</evidence>
<accession>A0A5S3V731</accession>
<evidence type="ECO:0000259" key="3">
    <source>
        <dbReference type="Pfam" id="PF03364"/>
    </source>
</evidence>
<protein>
    <recommendedName>
        <fullName evidence="3">Coenzyme Q-binding protein COQ10 START domain-containing protein</fullName>
    </recommendedName>
</protein>
<gene>
    <name evidence="4" type="ORF">CWC19_13405</name>
    <name evidence="5" type="ORF">CWC20_13400</name>
</gene>